<dbReference type="InterPro" id="IPR013761">
    <property type="entry name" value="SAM/pointed_sf"/>
</dbReference>
<evidence type="ECO:0000256" key="5">
    <source>
        <dbReference type="ARBA" id="ARBA00022777"/>
    </source>
</evidence>
<dbReference type="RefSeq" id="XP_014669264.1">
    <property type="nucleotide sequence ID" value="XM_014813778.1"/>
</dbReference>
<evidence type="ECO:0000313" key="9">
    <source>
        <dbReference type="Proteomes" id="UP000695022"/>
    </source>
</evidence>
<dbReference type="InterPro" id="IPR055175">
    <property type="entry name" value="ACK/TNK-like_SAM"/>
</dbReference>
<dbReference type="Pfam" id="PF10523">
    <property type="entry name" value="BEN"/>
    <property type="match status" value="1"/>
</dbReference>
<proteinExistence type="predicted"/>
<evidence type="ECO:0000259" key="8">
    <source>
        <dbReference type="PROSITE" id="PS51457"/>
    </source>
</evidence>
<sequence>MATFGVKRRAECTLQELLHQYRLEHYGHHFKDLGVSCLQDFSDVLDEDLDNMGLTKVEKNRFKRLVHTAETIPDSPALAHSTRHEFQNIATAKLHRSAKPASPGSGAVSSTGQSHCGAVYDASGSRQTMYANSPPPGHSAAHMTHGASGHQFVVQGMTASMQPSNTVHMAANAKCTSPQSPHVATHQLTETASLFSSPEPCAEYGKQPQQDLNGTIPPVSQDQLAGTSGNLMHLLPNMRQNKNVEIGKGVFITANQLQLMKMKGHCKPTLMVRSLVEILFTKEELAMHSCMGRNTSDSNRPGLDPPKIEAIKNCVWSHNAPLSESDIVFIINDKCAQARRYFKMRAERLHRQSQGCSSSQEASMIIDPVVLYQSDDFSTTIKEESENDYESSNQELTDDYSIIAVSPGKQDASTGREDVMNLMKAEGQR</sequence>
<evidence type="ECO:0000313" key="10">
    <source>
        <dbReference type="RefSeq" id="XP_014669264.1"/>
    </source>
</evidence>
<keyword evidence="6" id="KW-0067">ATP-binding</keyword>
<dbReference type="Gene3D" id="1.10.150.50">
    <property type="entry name" value="Transcription Factor, Ets-1"/>
    <property type="match status" value="1"/>
</dbReference>
<dbReference type="EC" id="2.7.10.2" evidence="1"/>
<evidence type="ECO:0000256" key="6">
    <source>
        <dbReference type="ARBA" id="ARBA00022840"/>
    </source>
</evidence>
<dbReference type="Pfam" id="PF22931">
    <property type="entry name" value="SAM_TNK"/>
    <property type="match status" value="1"/>
</dbReference>
<keyword evidence="9" id="KW-1185">Reference proteome</keyword>
<dbReference type="RefSeq" id="XP_014669267.1">
    <property type="nucleotide sequence ID" value="XM_014813781.1"/>
</dbReference>
<protein>
    <recommendedName>
        <fullName evidence="1">non-specific protein-tyrosine kinase</fullName>
        <ecNumber evidence="1">2.7.10.2</ecNumber>
    </recommendedName>
</protein>
<evidence type="ECO:0000256" key="3">
    <source>
        <dbReference type="ARBA" id="ARBA00022679"/>
    </source>
</evidence>
<dbReference type="SMART" id="SM01025">
    <property type="entry name" value="BEN"/>
    <property type="match status" value="1"/>
</dbReference>
<evidence type="ECO:0000256" key="2">
    <source>
        <dbReference type="ARBA" id="ARBA00022443"/>
    </source>
</evidence>
<evidence type="ECO:0000313" key="11">
    <source>
        <dbReference type="RefSeq" id="XP_014669265.1"/>
    </source>
</evidence>
<gene>
    <name evidence="10 11 12" type="primary">LOC106810426</name>
</gene>
<keyword evidence="4" id="KW-0547">Nucleotide-binding</keyword>
<keyword evidence="7" id="KW-0829">Tyrosine-protein kinase</keyword>
<evidence type="ECO:0000256" key="7">
    <source>
        <dbReference type="ARBA" id="ARBA00023137"/>
    </source>
</evidence>
<feature type="domain" description="BEN" evidence="8">
    <location>
        <begin position="247"/>
        <end position="342"/>
    </location>
</feature>
<reference evidence="10 11" key="1">
    <citation type="submission" date="2025-05" db="UniProtKB">
        <authorList>
            <consortium name="RefSeq"/>
        </authorList>
    </citation>
    <scope>IDENTIFICATION</scope>
</reference>
<keyword evidence="5" id="KW-0418">Kinase</keyword>
<dbReference type="RefSeq" id="XP_014669265.1">
    <property type="nucleotide sequence ID" value="XM_014813779.1"/>
</dbReference>
<evidence type="ECO:0000313" key="12">
    <source>
        <dbReference type="RefSeq" id="XP_014669267.1"/>
    </source>
</evidence>
<keyword evidence="3" id="KW-0808">Transferase</keyword>
<dbReference type="Proteomes" id="UP000695022">
    <property type="component" value="Unplaced"/>
</dbReference>
<dbReference type="GeneID" id="106810426"/>
<dbReference type="PROSITE" id="PS51457">
    <property type="entry name" value="BEN"/>
    <property type="match status" value="1"/>
</dbReference>
<evidence type="ECO:0000256" key="1">
    <source>
        <dbReference type="ARBA" id="ARBA00011903"/>
    </source>
</evidence>
<keyword evidence="2" id="KW-0728">SH3 domain</keyword>
<dbReference type="InterPro" id="IPR018379">
    <property type="entry name" value="BEN_domain"/>
</dbReference>
<name>A0ABM1EAP3_PRICU</name>
<organism evidence="9 10">
    <name type="scientific">Priapulus caudatus</name>
    <name type="common">Priapulid worm</name>
    <dbReference type="NCBI Taxonomy" id="37621"/>
    <lineage>
        <taxon>Eukaryota</taxon>
        <taxon>Metazoa</taxon>
        <taxon>Ecdysozoa</taxon>
        <taxon>Scalidophora</taxon>
        <taxon>Priapulida</taxon>
        <taxon>Priapulimorpha</taxon>
        <taxon>Priapulimorphida</taxon>
        <taxon>Priapulidae</taxon>
        <taxon>Priapulus</taxon>
    </lineage>
</organism>
<dbReference type="SUPFAM" id="SSF47769">
    <property type="entry name" value="SAM/Pointed domain"/>
    <property type="match status" value="1"/>
</dbReference>
<accession>A0ABM1EAP3</accession>
<evidence type="ECO:0000256" key="4">
    <source>
        <dbReference type="ARBA" id="ARBA00022741"/>
    </source>
</evidence>
<dbReference type="Gene3D" id="1.10.10.2590">
    <property type="entry name" value="BEN domain"/>
    <property type="match status" value="1"/>
</dbReference>